<dbReference type="NCBIfam" id="TIGR03609">
    <property type="entry name" value="S_layer_CsaB"/>
    <property type="match status" value="1"/>
</dbReference>
<dbReference type="AlphaFoldDB" id="A0A1D2YVT1"/>
<evidence type="ECO:0000313" key="3">
    <source>
        <dbReference type="EMBL" id="OEF99773.1"/>
    </source>
</evidence>
<dbReference type="PANTHER" id="PTHR36836:SF1">
    <property type="entry name" value="COLANIC ACID BIOSYNTHESIS PROTEIN WCAK"/>
    <property type="match status" value="1"/>
</dbReference>
<feature type="domain" description="Polysaccharide pyruvyl transferase" evidence="2">
    <location>
        <begin position="22"/>
        <end position="300"/>
    </location>
</feature>
<dbReference type="STRING" id="337097.BHF71_00940"/>
<dbReference type="Pfam" id="PF04230">
    <property type="entry name" value="PS_pyruv_trans"/>
    <property type="match status" value="1"/>
</dbReference>
<dbReference type="Gene3D" id="3.40.50.2000">
    <property type="entry name" value="Glycogen Phosphorylase B"/>
    <property type="match status" value="1"/>
</dbReference>
<dbReference type="OrthoDB" id="3199616at2"/>
<dbReference type="SUPFAM" id="SSF53756">
    <property type="entry name" value="UDP-Glycosyltransferase/glycogen phosphorylase"/>
    <property type="match status" value="1"/>
</dbReference>
<dbReference type="EMBL" id="MIJF01000013">
    <property type="protein sequence ID" value="OEF99773.1"/>
    <property type="molecule type" value="Genomic_DNA"/>
</dbReference>
<keyword evidence="4" id="KW-1185">Reference proteome</keyword>
<reference evidence="3 4" key="1">
    <citation type="submission" date="2016-09" db="EMBL/GenBank/DDBJ databases">
        <title>Draft genome sequence for the type strain of Vulcanibacillus modesticaldus BR, a strictly anaerobic, moderately thermophilic, and nitrate-reducing bacterium from deep sea-hydrothermal vents of the Mid-Atlantic Ridge.</title>
        <authorList>
            <person name="Abin C.A."/>
            <person name="Hollibaugh J.T."/>
        </authorList>
    </citation>
    <scope>NUCLEOTIDE SEQUENCE [LARGE SCALE GENOMIC DNA]</scope>
    <source>
        <strain evidence="3 4">BR</strain>
    </source>
</reference>
<proteinExistence type="predicted"/>
<evidence type="ECO:0000259" key="2">
    <source>
        <dbReference type="Pfam" id="PF04230"/>
    </source>
</evidence>
<dbReference type="GO" id="GO:0016740">
    <property type="term" value="F:transferase activity"/>
    <property type="evidence" value="ECO:0007669"/>
    <property type="project" value="UniProtKB-KW"/>
</dbReference>
<evidence type="ECO:0000256" key="1">
    <source>
        <dbReference type="SAM" id="Coils"/>
    </source>
</evidence>
<feature type="coiled-coil region" evidence="1">
    <location>
        <begin position="326"/>
        <end position="353"/>
    </location>
</feature>
<dbReference type="InterPro" id="IPR019896">
    <property type="entry name" value="Polysacch_pyruvyl_Trfase_CsaB"/>
</dbReference>
<keyword evidence="1" id="KW-0175">Coiled coil</keyword>
<name>A0A1D2YVT1_9BACI</name>
<gene>
    <name evidence="3" type="ORF">BHF71_00940</name>
</gene>
<sequence length="369" mass="41273">MGFGGKLVVKRVLISGYYGFDNAGDEAVLQSIIEALKKEAPFIKPVVLSANPEKTAKLYKVEAVHRFRLIDIWKSMRQADGLISGGGSLLQDATGKLTIPYYMGIIQLAQLLGKPTFIYAQGIGPVHRKGFYPVIRSGFNKAKYISTRDRESAKLLQEMKISADKIDVVVDPVLNLSPITKQKVQKILQKEKIAASPVLISVRFWKNNTKYLDIIAQVADELVKAGEQVVFVPMHEPVDREASQYVLSKMAQEAQILNEYDVRTLMGIIGESKLMIGMRLHALIIATAMGIPSIGISYDPKIDQFLAQLNQTPVGTTDDLDFKTLLDQVKYVLAHIEDNRQEVEKRLPALKELAWRPAKMIAQFYTKNN</sequence>
<keyword evidence="3" id="KW-0808">Transferase</keyword>
<dbReference type="Proteomes" id="UP000243739">
    <property type="component" value="Unassembled WGS sequence"/>
</dbReference>
<comment type="caution">
    <text evidence="3">The sequence shown here is derived from an EMBL/GenBank/DDBJ whole genome shotgun (WGS) entry which is preliminary data.</text>
</comment>
<dbReference type="PANTHER" id="PTHR36836">
    <property type="entry name" value="COLANIC ACID BIOSYNTHESIS PROTEIN WCAK"/>
    <property type="match status" value="1"/>
</dbReference>
<evidence type="ECO:0000313" key="4">
    <source>
        <dbReference type="Proteomes" id="UP000243739"/>
    </source>
</evidence>
<protein>
    <submittedName>
        <fullName evidence="3">Polysaccharide pyruvyl transferase CsaB</fullName>
    </submittedName>
</protein>
<accession>A0A1D2YVT1</accession>
<organism evidence="3 4">
    <name type="scientific">Vulcanibacillus modesticaldus</name>
    <dbReference type="NCBI Taxonomy" id="337097"/>
    <lineage>
        <taxon>Bacteria</taxon>
        <taxon>Bacillati</taxon>
        <taxon>Bacillota</taxon>
        <taxon>Bacilli</taxon>
        <taxon>Bacillales</taxon>
        <taxon>Bacillaceae</taxon>
        <taxon>Vulcanibacillus</taxon>
    </lineage>
</organism>
<dbReference type="InterPro" id="IPR007345">
    <property type="entry name" value="Polysacch_pyruvyl_Trfase"/>
</dbReference>